<dbReference type="GO" id="GO:0030246">
    <property type="term" value="F:carbohydrate binding"/>
    <property type="evidence" value="ECO:0007669"/>
    <property type="project" value="InterPro"/>
</dbReference>
<keyword evidence="3" id="KW-1185">Reference proteome</keyword>
<organism evidence="2 3">
    <name type="scientific">Elysia marginata</name>
    <dbReference type="NCBI Taxonomy" id="1093978"/>
    <lineage>
        <taxon>Eukaryota</taxon>
        <taxon>Metazoa</taxon>
        <taxon>Spiralia</taxon>
        <taxon>Lophotrochozoa</taxon>
        <taxon>Mollusca</taxon>
        <taxon>Gastropoda</taxon>
        <taxon>Heterobranchia</taxon>
        <taxon>Euthyneura</taxon>
        <taxon>Panpulmonata</taxon>
        <taxon>Sacoglossa</taxon>
        <taxon>Placobranchoidea</taxon>
        <taxon>Plakobranchidae</taxon>
        <taxon>Elysia</taxon>
    </lineage>
</organism>
<proteinExistence type="predicted"/>
<dbReference type="AlphaFoldDB" id="A0AAV4HH67"/>
<evidence type="ECO:0000313" key="2">
    <source>
        <dbReference type="EMBL" id="GFR96436.1"/>
    </source>
</evidence>
<dbReference type="Gene3D" id="2.60.40.2080">
    <property type="match status" value="1"/>
</dbReference>
<dbReference type="Proteomes" id="UP000762676">
    <property type="component" value="Unassembled WGS sequence"/>
</dbReference>
<dbReference type="InterPro" id="IPR019019">
    <property type="entry name" value="H-type_lectin_domain"/>
</dbReference>
<reference evidence="2 3" key="1">
    <citation type="journal article" date="2021" name="Elife">
        <title>Chloroplast acquisition without the gene transfer in kleptoplastic sea slugs, Plakobranchus ocellatus.</title>
        <authorList>
            <person name="Maeda T."/>
            <person name="Takahashi S."/>
            <person name="Yoshida T."/>
            <person name="Shimamura S."/>
            <person name="Takaki Y."/>
            <person name="Nagai Y."/>
            <person name="Toyoda A."/>
            <person name="Suzuki Y."/>
            <person name="Arimoto A."/>
            <person name="Ishii H."/>
            <person name="Satoh N."/>
            <person name="Nishiyama T."/>
            <person name="Hasebe M."/>
            <person name="Maruyama T."/>
            <person name="Minagawa J."/>
            <person name="Obokata J."/>
            <person name="Shigenobu S."/>
        </authorList>
    </citation>
    <scope>NUCLEOTIDE SEQUENCE [LARGE SCALE GENOMIC DNA]</scope>
</reference>
<feature type="domain" description="H-type lectin" evidence="1">
    <location>
        <begin position="38"/>
        <end position="98"/>
    </location>
</feature>
<evidence type="ECO:0000313" key="3">
    <source>
        <dbReference type="Proteomes" id="UP000762676"/>
    </source>
</evidence>
<dbReference type="EMBL" id="BMAT01009000">
    <property type="protein sequence ID" value="GFR96436.1"/>
    <property type="molecule type" value="Genomic_DNA"/>
</dbReference>
<accession>A0AAV4HH67</accession>
<dbReference type="GO" id="GO:0007155">
    <property type="term" value="P:cell adhesion"/>
    <property type="evidence" value="ECO:0007669"/>
    <property type="project" value="InterPro"/>
</dbReference>
<name>A0AAV4HH67_9GAST</name>
<dbReference type="InterPro" id="IPR037221">
    <property type="entry name" value="H-type_lectin_dom_sf"/>
</dbReference>
<sequence>MNRRIAALELNVKTGAVGGCESGVIGPMSAAQNTAVLKFKGQFLTPPAVSLATSDVVTSDPTLPVNYQIRPTQINQKQATITVTDTSGNVASLHVSYMVCPSNSAFAVRS</sequence>
<gene>
    <name evidence="2" type="ORF">ElyMa_004451400</name>
</gene>
<comment type="caution">
    <text evidence="2">The sequence shown here is derived from an EMBL/GenBank/DDBJ whole genome shotgun (WGS) entry which is preliminary data.</text>
</comment>
<evidence type="ECO:0000259" key="1">
    <source>
        <dbReference type="Pfam" id="PF09458"/>
    </source>
</evidence>
<dbReference type="SUPFAM" id="SSF141086">
    <property type="entry name" value="Agglutinin HPA-like"/>
    <property type="match status" value="1"/>
</dbReference>
<dbReference type="Pfam" id="PF09458">
    <property type="entry name" value="H_lectin"/>
    <property type="match status" value="1"/>
</dbReference>
<protein>
    <recommendedName>
        <fullName evidence="1">H-type lectin domain-containing protein</fullName>
    </recommendedName>
</protein>